<evidence type="ECO:0000256" key="2">
    <source>
        <dbReference type="ARBA" id="ARBA00022801"/>
    </source>
</evidence>
<dbReference type="InterPro" id="IPR017853">
    <property type="entry name" value="GH"/>
</dbReference>
<dbReference type="AlphaFoldDB" id="A0A8B8QD43"/>
<evidence type="ECO:0000313" key="8">
    <source>
        <dbReference type="RefSeq" id="XP_030545071.1"/>
    </source>
</evidence>
<evidence type="ECO:0000313" key="7">
    <source>
        <dbReference type="Proteomes" id="UP000827889"/>
    </source>
</evidence>
<dbReference type="InterPro" id="IPR001547">
    <property type="entry name" value="Glyco_hydro_5"/>
</dbReference>
<comment type="similarity">
    <text evidence="1 4">Belongs to the glycosyl hydrolase 5 (cellulase A) family.</text>
</comment>
<dbReference type="GeneID" id="115751328"/>
<dbReference type="GO" id="GO:0000272">
    <property type="term" value="P:polysaccharide catabolic process"/>
    <property type="evidence" value="ECO:0007669"/>
    <property type="project" value="InterPro"/>
</dbReference>
<dbReference type="KEGG" id="rarg:115751328"/>
<feature type="chain" id="PRO_5034726720" evidence="5">
    <location>
        <begin position="21"/>
        <end position="538"/>
    </location>
</feature>
<dbReference type="GO" id="GO:0004553">
    <property type="term" value="F:hydrolase activity, hydrolyzing O-glycosyl compounds"/>
    <property type="evidence" value="ECO:0007669"/>
    <property type="project" value="InterPro"/>
</dbReference>
<feature type="signal peptide" evidence="5">
    <location>
        <begin position="1"/>
        <end position="20"/>
    </location>
</feature>
<dbReference type="OrthoDB" id="442731at2759"/>
<protein>
    <submittedName>
        <fullName evidence="8">Glycosyl hydrolase 5 family protein-like</fullName>
    </submittedName>
</protein>
<organism evidence="7 8">
    <name type="scientific">Rhodamnia argentea</name>
    <dbReference type="NCBI Taxonomy" id="178133"/>
    <lineage>
        <taxon>Eukaryota</taxon>
        <taxon>Viridiplantae</taxon>
        <taxon>Streptophyta</taxon>
        <taxon>Embryophyta</taxon>
        <taxon>Tracheophyta</taxon>
        <taxon>Spermatophyta</taxon>
        <taxon>Magnoliopsida</taxon>
        <taxon>eudicotyledons</taxon>
        <taxon>Gunneridae</taxon>
        <taxon>Pentapetalae</taxon>
        <taxon>rosids</taxon>
        <taxon>malvids</taxon>
        <taxon>Myrtales</taxon>
        <taxon>Myrtaceae</taxon>
        <taxon>Myrtoideae</taxon>
        <taxon>Myrteae</taxon>
        <taxon>Australasian group</taxon>
        <taxon>Rhodamnia</taxon>
    </lineage>
</organism>
<dbReference type="PANTHER" id="PTHR31263">
    <property type="entry name" value="CELLULASE FAMILY PROTEIN (AFU_ORTHOLOGUE AFUA_5G14560)"/>
    <property type="match status" value="1"/>
</dbReference>
<proteinExistence type="inferred from homology"/>
<keyword evidence="7" id="KW-1185">Reference proteome</keyword>
<dbReference type="Gene3D" id="3.20.20.80">
    <property type="entry name" value="Glycosidases"/>
    <property type="match status" value="1"/>
</dbReference>
<dbReference type="SUPFAM" id="SSF51445">
    <property type="entry name" value="(Trans)glycosidases"/>
    <property type="match status" value="1"/>
</dbReference>
<dbReference type="Proteomes" id="UP000827889">
    <property type="component" value="Chromosome 1"/>
</dbReference>
<gene>
    <name evidence="8" type="primary">LOC115751328</name>
</gene>
<evidence type="ECO:0000256" key="1">
    <source>
        <dbReference type="ARBA" id="ARBA00005641"/>
    </source>
</evidence>
<accession>A0A8B8QD43</accession>
<evidence type="ECO:0000256" key="3">
    <source>
        <dbReference type="ARBA" id="ARBA00023295"/>
    </source>
</evidence>
<sequence>MRRLSCLYFIALWVLTASRCAEPARVSWRLHTDSRWIVDRHGHRVKLACVNWASHLEPMVAEGLNKQPVDWISKQIASMGFNCVRLTWPLFMVTNDSLGSMSVAQSFWNLGLVEYIRGIRRNNPKLLDVSLLAAFRAVVSSLGENNVMVILDNHISKPGWCCSNLDGNGFFGDRYFDPNLWNIGLARMAKMFRRTHNVVGMSLRNELRGPRENLRDWFRYMERGAEVVHSANPHVLIIVSGLYYDTDLWFLGRIPMKVSFTRKLVFELHWYASSSGVIWEDGNANELCKDATDQVMSKAGFILNQGMPLFVSEFGGELGGQNVNDDRYFNCFFAAAAKLDFDWALWTIVGSYYLRKGIVGMDEPFGVLDKDFSGPRNASFLQRISALQAPFQGATSSKPTHRILFHPLTGLCVQRKQDQGQLQLGPCREPEAWTHTHCHTVRVRGTDLCMRADQLAKPVRLGADCTDHGSEWKTVSESKMQFSSNIVGSNVTVCLDIDFSTKTIITSPCKCLREDTSCDPASQWFQLVNTTRSTPASR</sequence>
<dbReference type="PANTHER" id="PTHR31263:SF67">
    <property type="entry name" value="GLYCOSIDE HYDROLASE FAMILY 5 DOMAIN-CONTAINING PROTEIN"/>
    <property type="match status" value="1"/>
</dbReference>
<keyword evidence="3 4" id="KW-0326">Glycosidase</keyword>
<dbReference type="SUPFAM" id="SSF50370">
    <property type="entry name" value="Ricin B-like lectins"/>
    <property type="match status" value="1"/>
</dbReference>
<keyword evidence="5" id="KW-0732">Signal</keyword>
<keyword evidence="2 4" id="KW-0378">Hydrolase</keyword>
<dbReference type="RefSeq" id="XP_030545071.1">
    <property type="nucleotide sequence ID" value="XM_030689211.1"/>
</dbReference>
<feature type="domain" description="Glycoside hydrolase family 5" evidence="6">
    <location>
        <begin position="69"/>
        <end position="348"/>
    </location>
</feature>
<name>A0A8B8QD43_9MYRT</name>
<dbReference type="Pfam" id="PF00150">
    <property type="entry name" value="Cellulase"/>
    <property type="match status" value="1"/>
</dbReference>
<evidence type="ECO:0000259" key="6">
    <source>
        <dbReference type="Pfam" id="PF00150"/>
    </source>
</evidence>
<evidence type="ECO:0000256" key="4">
    <source>
        <dbReference type="RuleBase" id="RU361153"/>
    </source>
</evidence>
<dbReference type="InterPro" id="IPR035992">
    <property type="entry name" value="Ricin_B-like_lectins"/>
</dbReference>
<evidence type="ECO:0000256" key="5">
    <source>
        <dbReference type="SAM" id="SignalP"/>
    </source>
</evidence>
<reference evidence="8" key="2">
    <citation type="submission" date="2025-08" db="UniProtKB">
        <authorList>
            <consortium name="RefSeq"/>
        </authorList>
    </citation>
    <scope>IDENTIFICATION</scope>
    <source>
        <tissue evidence="8">Leaf</tissue>
    </source>
</reference>
<reference evidence="7" key="1">
    <citation type="submission" date="2025-05" db="UniProtKB">
        <authorList>
            <consortium name="RefSeq"/>
        </authorList>
    </citation>
    <scope>NUCLEOTIDE SEQUENCE [LARGE SCALE GENOMIC DNA]</scope>
</reference>